<evidence type="ECO:0000313" key="2">
    <source>
        <dbReference type="Proteomes" id="UP000019335"/>
    </source>
</evidence>
<proteinExistence type="predicted"/>
<dbReference type="AlphaFoldDB" id="W7U1K0"/>
<name>W7U1K0_9STRA</name>
<reference evidence="1 2" key="1">
    <citation type="journal article" date="2014" name="Mol. Plant">
        <title>Chromosome Scale Genome Assembly and Transcriptome Profiling of Nannochloropsis gaditana in Nitrogen Depletion.</title>
        <authorList>
            <person name="Corteggiani Carpinelli E."/>
            <person name="Telatin A."/>
            <person name="Vitulo N."/>
            <person name="Forcato C."/>
            <person name="D'Angelo M."/>
            <person name="Schiavon R."/>
            <person name="Vezzi A."/>
            <person name="Giacometti G.M."/>
            <person name="Morosinotto T."/>
            <person name="Valle G."/>
        </authorList>
    </citation>
    <scope>NUCLEOTIDE SEQUENCE [LARGE SCALE GENOMIC DNA]</scope>
    <source>
        <strain evidence="1 2">B-31</strain>
    </source>
</reference>
<dbReference type="Proteomes" id="UP000019335">
    <property type="component" value="Chromosome 2"/>
</dbReference>
<evidence type="ECO:0000313" key="1">
    <source>
        <dbReference type="EMBL" id="EWM29683.1"/>
    </source>
</evidence>
<sequence length="94" mass="10140">MARHDDFCRRGAEASGSTRMCGLGRNINYFRGKRAEQALPKLRLPTALLINAADAANTFCGGRTACNKKAGVQHLFPILSILLCTLPHATALLT</sequence>
<accession>W7U1K0</accession>
<dbReference type="EMBL" id="AZIL01000122">
    <property type="protein sequence ID" value="EWM29683.1"/>
    <property type="molecule type" value="Genomic_DNA"/>
</dbReference>
<keyword evidence="2" id="KW-1185">Reference proteome</keyword>
<comment type="caution">
    <text evidence="1">The sequence shown here is derived from an EMBL/GenBank/DDBJ whole genome shotgun (WGS) entry which is preliminary data.</text>
</comment>
<organism evidence="1 2">
    <name type="scientific">Nannochloropsis gaditana</name>
    <dbReference type="NCBI Taxonomy" id="72520"/>
    <lineage>
        <taxon>Eukaryota</taxon>
        <taxon>Sar</taxon>
        <taxon>Stramenopiles</taxon>
        <taxon>Ochrophyta</taxon>
        <taxon>Eustigmatophyceae</taxon>
        <taxon>Eustigmatales</taxon>
        <taxon>Monodopsidaceae</taxon>
        <taxon>Nannochloropsis</taxon>
    </lineage>
</organism>
<gene>
    <name evidence="1" type="ORF">Naga_100299g5</name>
</gene>
<protein>
    <submittedName>
        <fullName evidence="1">Uncharacterized protein</fullName>
    </submittedName>
</protein>